<dbReference type="InterPro" id="IPR025159">
    <property type="entry name" value="AbiEi_N"/>
</dbReference>
<dbReference type="InterPro" id="IPR036388">
    <property type="entry name" value="WH-like_DNA-bd_sf"/>
</dbReference>
<dbReference type="Proteomes" id="UP000465301">
    <property type="component" value="Unassembled WGS sequence"/>
</dbReference>
<accession>A0A7I9Z0I8</accession>
<reference evidence="2 3" key="1">
    <citation type="journal article" date="2019" name="Emerg. Microbes Infect.">
        <title>Comprehensive subspecies identification of 175 nontuberculous mycobacteria species based on 7547 genomic profiles.</title>
        <authorList>
            <person name="Matsumoto Y."/>
            <person name="Kinjo T."/>
            <person name="Motooka D."/>
            <person name="Nabeya D."/>
            <person name="Jung N."/>
            <person name="Uechi K."/>
            <person name="Horii T."/>
            <person name="Iida T."/>
            <person name="Fujita J."/>
            <person name="Nakamura S."/>
        </authorList>
    </citation>
    <scope>NUCLEOTIDE SEQUENCE [LARGE SCALE GENOMIC DNA]</scope>
    <source>
        <strain evidence="2 3">JCM 30726</strain>
    </source>
</reference>
<evidence type="ECO:0000313" key="3">
    <source>
        <dbReference type="Proteomes" id="UP000465301"/>
    </source>
</evidence>
<dbReference type="GO" id="GO:0003700">
    <property type="term" value="F:DNA-binding transcription factor activity"/>
    <property type="evidence" value="ECO:0007669"/>
    <property type="project" value="InterPro"/>
</dbReference>
<protein>
    <recommendedName>
        <fullName evidence="1">AbiEi antitoxin N-terminal domain-containing protein</fullName>
    </recommendedName>
</protein>
<sequence>MAVTRCPECGQEVSPLTTRVLEYVRAHAGGTVTPKEIAAHFGVAPVRVAQRLVQLAERGVIARVGYGVYSTDFELRRQALLDELKKLAPA</sequence>
<dbReference type="Gene3D" id="1.10.10.10">
    <property type="entry name" value="Winged helix-like DNA-binding domain superfamily/Winged helix DNA-binding domain"/>
    <property type="match status" value="1"/>
</dbReference>
<evidence type="ECO:0000313" key="2">
    <source>
        <dbReference type="EMBL" id="GFG94287.1"/>
    </source>
</evidence>
<feature type="domain" description="AbiEi antitoxin N-terminal" evidence="1">
    <location>
        <begin position="20"/>
        <end position="69"/>
    </location>
</feature>
<keyword evidence="3" id="KW-1185">Reference proteome</keyword>
<organism evidence="2 3">
    <name type="scientific">Mycobacterium timonense</name>
    <dbReference type="NCBI Taxonomy" id="701043"/>
    <lineage>
        <taxon>Bacteria</taxon>
        <taxon>Bacillati</taxon>
        <taxon>Actinomycetota</taxon>
        <taxon>Actinomycetes</taxon>
        <taxon>Mycobacteriales</taxon>
        <taxon>Mycobacteriaceae</taxon>
        <taxon>Mycobacterium</taxon>
        <taxon>Mycobacterium avium complex (MAC)</taxon>
    </lineage>
</organism>
<dbReference type="EMBL" id="BLLA01000001">
    <property type="protein sequence ID" value="GFG94287.1"/>
    <property type="molecule type" value="Genomic_DNA"/>
</dbReference>
<dbReference type="AlphaFoldDB" id="A0A7I9Z0I8"/>
<proteinExistence type="predicted"/>
<comment type="caution">
    <text evidence="2">The sequence shown here is derived from an EMBL/GenBank/DDBJ whole genome shotgun (WGS) entry which is preliminary data.</text>
</comment>
<dbReference type="Pfam" id="PF13338">
    <property type="entry name" value="AbiEi_4"/>
    <property type="match status" value="1"/>
</dbReference>
<gene>
    <name evidence="2" type="ORF">MTIM_01660</name>
</gene>
<name>A0A7I9Z0I8_9MYCO</name>
<evidence type="ECO:0000259" key="1">
    <source>
        <dbReference type="Pfam" id="PF13338"/>
    </source>
</evidence>
<dbReference type="SUPFAM" id="SSF46785">
    <property type="entry name" value="Winged helix' DNA-binding domain"/>
    <property type="match status" value="1"/>
</dbReference>
<dbReference type="InterPro" id="IPR036390">
    <property type="entry name" value="WH_DNA-bd_sf"/>
</dbReference>
<dbReference type="RefSeq" id="WP_373888649.1">
    <property type="nucleotide sequence ID" value="NZ_BLLA01000001.1"/>
</dbReference>